<dbReference type="AlphaFoldDB" id="A0A5N6MAK2"/>
<gene>
    <name evidence="1" type="ORF">E3N88_32966</name>
</gene>
<accession>A0A5N6MAK2</accession>
<comment type="caution">
    <text evidence="1">The sequence shown here is derived from an EMBL/GenBank/DDBJ whole genome shotgun (WGS) entry which is preliminary data.</text>
</comment>
<proteinExistence type="predicted"/>
<keyword evidence="2" id="KW-1185">Reference proteome</keyword>
<reference evidence="1 2" key="1">
    <citation type="submission" date="2019-05" db="EMBL/GenBank/DDBJ databases">
        <title>Mikania micrantha, genome provides insights into the molecular mechanism of rapid growth.</title>
        <authorList>
            <person name="Liu B."/>
        </authorList>
    </citation>
    <scope>NUCLEOTIDE SEQUENCE [LARGE SCALE GENOMIC DNA]</scope>
    <source>
        <strain evidence="1">NLD-2019</strain>
        <tissue evidence="1">Leaf</tissue>
    </source>
</reference>
<organism evidence="1 2">
    <name type="scientific">Mikania micrantha</name>
    <name type="common">bitter vine</name>
    <dbReference type="NCBI Taxonomy" id="192012"/>
    <lineage>
        <taxon>Eukaryota</taxon>
        <taxon>Viridiplantae</taxon>
        <taxon>Streptophyta</taxon>
        <taxon>Embryophyta</taxon>
        <taxon>Tracheophyta</taxon>
        <taxon>Spermatophyta</taxon>
        <taxon>Magnoliopsida</taxon>
        <taxon>eudicotyledons</taxon>
        <taxon>Gunneridae</taxon>
        <taxon>Pentapetalae</taxon>
        <taxon>asterids</taxon>
        <taxon>campanulids</taxon>
        <taxon>Asterales</taxon>
        <taxon>Asteraceae</taxon>
        <taxon>Asteroideae</taxon>
        <taxon>Heliantheae alliance</taxon>
        <taxon>Eupatorieae</taxon>
        <taxon>Mikania</taxon>
    </lineage>
</organism>
<evidence type="ECO:0000313" key="1">
    <source>
        <dbReference type="EMBL" id="KAD3337446.1"/>
    </source>
</evidence>
<name>A0A5N6MAK2_9ASTR</name>
<dbReference type="EMBL" id="SZYD01000016">
    <property type="protein sequence ID" value="KAD3337446.1"/>
    <property type="molecule type" value="Genomic_DNA"/>
</dbReference>
<protein>
    <submittedName>
        <fullName evidence="1">Uncharacterized protein</fullName>
    </submittedName>
</protein>
<dbReference type="Proteomes" id="UP000326396">
    <property type="component" value="Linkage Group LG6"/>
</dbReference>
<evidence type="ECO:0000313" key="2">
    <source>
        <dbReference type="Proteomes" id="UP000326396"/>
    </source>
</evidence>
<sequence>MLLKKMLKTLDRHCVFRRRRRRCRGVLSCSQMDSSSILVAALSSKQNELDAFMGTTTRIPRLSSAAAFPEWKFRFEKHIRSKEPRLCRVILRCKRKITYKYIEGNELIKDPEHYTEEDFQIIEED</sequence>